<dbReference type="GO" id="GO:0005886">
    <property type="term" value="C:plasma membrane"/>
    <property type="evidence" value="ECO:0007669"/>
    <property type="project" value="UniProtKB-SubCell"/>
</dbReference>
<dbReference type="Proteomes" id="UP000286806">
    <property type="component" value="Unassembled WGS sequence"/>
</dbReference>
<dbReference type="Pfam" id="PF14067">
    <property type="entry name" value="LssY_C"/>
    <property type="match status" value="1"/>
</dbReference>
<dbReference type="InterPro" id="IPR032818">
    <property type="entry name" value="DedA-like"/>
</dbReference>
<evidence type="ECO:0000313" key="9">
    <source>
        <dbReference type="EMBL" id="GBL45925.1"/>
    </source>
</evidence>
<feature type="transmembrane region" description="Helical" evidence="7">
    <location>
        <begin position="364"/>
        <end position="386"/>
    </location>
</feature>
<dbReference type="PANTHER" id="PTHR30353:SF15">
    <property type="entry name" value="INNER MEMBRANE PROTEIN YABI"/>
    <property type="match status" value="1"/>
</dbReference>
<feature type="transmembrane region" description="Helical" evidence="7">
    <location>
        <begin position="60"/>
        <end position="82"/>
    </location>
</feature>
<dbReference type="Pfam" id="PF01569">
    <property type="entry name" value="PAP2"/>
    <property type="match status" value="1"/>
</dbReference>
<keyword evidence="6 7" id="KW-0472">Membrane</keyword>
<keyword evidence="3" id="KW-1003">Cell membrane</keyword>
<dbReference type="EMBL" id="BGOW01000015">
    <property type="protein sequence ID" value="GBL45925.1"/>
    <property type="molecule type" value="Genomic_DNA"/>
</dbReference>
<dbReference type="Pfam" id="PF09335">
    <property type="entry name" value="VTT_dom"/>
    <property type="match status" value="1"/>
</dbReference>
<protein>
    <submittedName>
        <fullName evidence="9">DedA protein</fullName>
    </submittedName>
</protein>
<evidence type="ECO:0000256" key="4">
    <source>
        <dbReference type="ARBA" id="ARBA00022692"/>
    </source>
</evidence>
<feature type="transmembrane region" description="Helical" evidence="7">
    <location>
        <begin position="331"/>
        <end position="352"/>
    </location>
</feature>
<dbReference type="SMART" id="SM00014">
    <property type="entry name" value="acidPPc"/>
    <property type="match status" value="1"/>
</dbReference>
<organism evidence="9 10">
    <name type="scientific">Sulfuriferula multivorans</name>
    <dbReference type="NCBI Taxonomy" id="1559896"/>
    <lineage>
        <taxon>Bacteria</taxon>
        <taxon>Pseudomonadati</taxon>
        <taxon>Pseudomonadota</taxon>
        <taxon>Betaproteobacteria</taxon>
        <taxon>Nitrosomonadales</taxon>
        <taxon>Sulfuricellaceae</taxon>
        <taxon>Sulfuriferula</taxon>
    </lineage>
</organism>
<feature type="domain" description="Phosphatidic acid phosphatase type 2/haloperoxidase" evidence="8">
    <location>
        <begin position="331"/>
        <end position="441"/>
    </location>
</feature>
<keyword evidence="4 7" id="KW-0812">Transmembrane</keyword>
<evidence type="ECO:0000256" key="1">
    <source>
        <dbReference type="ARBA" id="ARBA00004651"/>
    </source>
</evidence>
<gene>
    <name evidence="9" type="ORF">SFMTTN_1736</name>
</gene>
<dbReference type="Gene3D" id="1.20.144.10">
    <property type="entry name" value="Phosphatidic acid phosphatase type 2/haloperoxidase"/>
    <property type="match status" value="1"/>
</dbReference>
<dbReference type="PANTHER" id="PTHR30353">
    <property type="entry name" value="INNER MEMBRANE PROTEIN DEDA-RELATED"/>
    <property type="match status" value="1"/>
</dbReference>
<feature type="transmembrane region" description="Helical" evidence="7">
    <location>
        <begin position="452"/>
        <end position="474"/>
    </location>
</feature>
<evidence type="ECO:0000256" key="3">
    <source>
        <dbReference type="ARBA" id="ARBA00022475"/>
    </source>
</evidence>
<dbReference type="InterPro" id="IPR032816">
    <property type="entry name" value="VTT_dom"/>
</dbReference>
<evidence type="ECO:0000256" key="5">
    <source>
        <dbReference type="ARBA" id="ARBA00022989"/>
    </source>
</evidence>
<proteinExistence type="inferred from homology"/>
<comment type="similarity">
    <text evidence="2">Belongs to the DedA family.</text>
</comment>
<feature type="transmembrane region" description="Helical" evidence="7">
    <location>
        <begin position="21"/>
        <end position="54"/>
    </location>
</feature>
<keyword evidence="10" id="KW-1185">Reference proteome</keyword>
<feature type="transmembrane region" description="Helical" evidence="7">
    <location>
        <begin position="145"/>
        <end position="170"/>
    </location>
</feature>
<evidence type="ECO:0000256" key="2">
    <source>
        <dbReference type="ARBA" id="ARBA00010792"/>
    </source>
</evidence>
<dbReference type="InterPro" id="IPR036938">
    <property type="entry name" value="PAP2/HPO_sf"/>
</dbReference>
<reference evidence="9 10" key="1">
    <citation type="journal article" date="2019" name="Front. Microbiol.">
        <title>Genomes of Neutrophilic Sulfur-Oxidizing Chemolithoautotrophs Representing 9 Proteobacterial Species From 8 Genera.</title>
        <authorList>
            <person name="Watanabe T."/>
            <person name="Kojima H."/>
            <person name="Umezawa K."/>
            <person name="Hori C."/>
            <person name="Takasuka T.E."/>
            <person name="Kato Y."/>
            <person name="Fukui M."/>
        </authorList>
    </citation>
    <scope>NUCLEOTIDE SEQUENCE [LARGE SCALE GENOMIC DNA]</scope>
    <source>
        <strain evidence="9 10">TTN</strain>
    </source>
</reference>
<feature type="transmembrane region" description="Helical" evidence="7">
    <location>
        <begin position="176"/>
        <end position="198"/>
    </location>
</feature>
<dbReference type="SUPFAM" id="SSF48317">
    <property type="entry name" value="Acid phosphatase/Vanadium-dependent haloperoxidase"/>
    <property type="match status" value="1"/>
</dbReference>
<feature type="transmembrane region" description="Helical" evidence="7">
    <location>
        <begin position="298"/>
        <end position="324"/>
    </location>
</feature>
<evidence type="ECO:0000256" key="6">
    <source>
        <dbReference type="ARBA" id="ARBA00023136"/>
    </source>
</evidence>
<dbReference type="InterPro" id="IPR025902">
    <property type="entry name" value="LssY-like-C_dom"/>
</dbReference>
<sequence>MDIANFNTLIAWIARHPEWAYATVFFAAFTESLAVIGLFVPGALIMFGAGAIVAVGSLDLWTTLAWAAAGAIAGDASSYWLGRHYRAELHNRWPFSRYPKLLAKGTTFFHRHGSMSIFLGRFVGPVRPVIPAVAGMLGMPPARFYAANILSAFGWAPVYILPGVVFGASLGLAGAVATRLALIFVLLLILIWSGVWIVSRSVIWLQPRAEQGLLQLQTWADSALPVRTWSLRGMVAALLDPARAEPRALLVFAAVLIAAAWVFFGIIEDVLTGDPLVLVDKTVYHLLQGLRTPFGDSVMIALTQLGDAAVTLPVIAAVLLWLVWKRAWRPAAYWLAAASFGGVLTVIFKAGFGLPRPLPMYDGSIAFGFPSGHAAMSIVIFGFLAVLAARELSLRGQLAVFSAMALLAGLIAFSRIYLGAHWLSDVLGGLSFGVAWVALLGIAYLRRPAPALAARGLLTVAASALIVGAVIHAANQHSADTARYAVQRPSKVMAQQDWWRQGWQTLPAWRIDIEGEYEQPLTVQWAGSLDFLRARLAAQGWREALPVSGKRLLLWLDTHRTAMQWPLLPHVHDGRYETLAMIYPLKGTPDQRLVLRLWSSEIMLQTSRAPIWIGTVIQERIHRPLAWFNLPQDGKDFNAPRQVLFASLSGLPTRFVRRDGEPRSASGEIVWDKNVLLIYQPE</sequence>
<evidence type="ECO:0000256" key="7">
    <source>
        <dbReference type="SAM" id="Phobius"/>
    </source>
</evidence>
<dbReference type="CDD" id="cd03392">
    <property type="entry name" value="PAP2_like_2"/>
    <property type="match status" value="1"/>
</dbReference>
<dbReference type="AlphaFoldDB" id="A0A401JE30"/>
<evidence type="ECO:0000313" key="10">
    <source>
        <dbReference type="Proteomes" id="UP000286806"/>
    </source>
</evidence>
<comment type="caution">
    <text evidence="9">The sequence shown here is derived from an EMBL/GenBank/DDBJ whole genome shotgun (WGS) entry which is preliminary data.</text>
</comment>
<feature type="transmembrane region" description="Helical" evidence="7">
    <location>
        <begin position="426"/>
        <end position="445"/>
    </location>
</feature>
<feature type="transmembrane region" description="Helical" evidence="7">
    <location>
        <begin position="248"/>
        <end position="267"/>
    </location>
</feature>
<dbReference type="OrthoDB" id="9813426at2"/>
<dbReference type="InterPro" id="IPR000326">
    <property type="entry name" value="PAP2/HPO"/>
</dbReference>
<accession>A0A401JE30</accession>
<comment type="subcellular location">
    <subcellularLocation>
        <location evidence="1">Cell membrane</location>
        <topology evidence="1">Multi-pass membrane protein</topology>
    </subcellularLocation>
</comment>
<evidence type="ECO:0000259" key="8">
    <source>
        <dbReference type="SMART" id="SM00014"/>
    </source>
</evidence>
<keyword evidence="5 7" id="KW-1133">Transmembrane helix</keyword>
<dbReference type="RefSeq" id="WP_124704733.1">
    <property type="nucleotide sequence ID" value="NZ_BGOW01000015.1"/>
</dbReference>
<name>A0A401JE30_9PROT</name>
<feature type="transmembrane region" description="Helical" evidence="7">
    <location>
        <begin position="398"/>
        <end position="420"/>
    </location>
</feature>